<gene>
    <name evidence="2" type="ORF">DRF75_04430</name>
</gene>
<dbReference type="Proteomes" id="UP000293377">
    <property type="component" value="Unassembled WGS sequence"/>
</dbReference>
<dbReference type="InterPro" id="IPR025310">
    <property type="entry name" value="DUF4164"/>
</dbReference>
<dbReference type="OrthoDB" id="7165745at2"/>
<protein>
    <submittedName>
        <fullName evidence="2">DUF4164 family protein</fullName>
    </submittedName>
</protein>
<sequence>MEQISNSEFQQSIDEAFDKLESLLIQKLSHKKNNTSQYKADIALLIEEKNTLSQQLIDLTNECNKWKEACHEVVTRLNYTIENVKAILQKEQVSE</sequence>
<evidence type="ECO:0000313" key="3">
    <source>
        <dbReference type="Proteomes" id="UP000293377"/>
    </source>
</evidence>
<dbReference type="Pfam" id="PF13747">
    <property type="entry name" value="DUF4164"/>
    <property type="match status" value="1"/>
</dbReference>
<organism evidence="2 3">
    <name type="scientific">Ehrlichia minasensis</name>
    <dbReference type="NCBI Taxonomy" id="1242993"/>
    <lineage>
        <taxon>Bacteria</taxon>
        <taxon>Pseudomonadati</taxon>
        <taxon>Pseudomonadota</taxon>
        <taxon>Alphaproteobacteria</taxon>
        <taxon>Rickettsiales</taxon>
        <taxon>Anaplasmataceae</taxon>
        <taxon>Ehrlichia</taxon>
    </lineage>
</organism>
<keyword evidence="3" id="KW-1185">Reference proteome</keyword>
<feature type="coiled-coil region" evidence="1">
    <location>
        <begin position="42"/>
        <end position="69"/>
    </location>
</feature>
<keyword evidence="1" id="KW-0175">Coiled coil</keyword>
<dbReference type="AlphaFoldDB" id="A0A4Q6IAR4"/>
<dbReference type="RefSeq" id="WP_045171244.1">
    <property type="nucleotide sequence ID" value="NZ_QOHL01000026.1"/>
</dbReference>
<name>A0A4Q6IAR4_9RICK</name>
<comment type="caution">
    <text evidence="2">The sequence shown here is derived from an EMBL/GenBank/DDBJ whole genome shotgun (WGS) entry which is preliminary data.</text>
</comment>
<evidence type="ECO:0000313" key="2">
    <source>
        <dbReference type="EMBL" id="RZB12388.1"/>
    </source>
</evidence>
<proteinExistence type="predicted"/>
<dbReference type="EMBL" id="QOHL01000026">
    <property type="protein sequence ID" value="RZB12388.1"/>
    <property type="molecule type" value="Genomic_DNA"/>
</dbReference>
<reference evidence="2 3" key="1">
    <citation type="submission" date="2018-06" db="EMBL/GenBank/DDBJ databases">
        <title>Complete Genome Sequence of Ehrlichia minasensis Isolated From Cattle.</title>
        <authorList>
            <person name="Aguiar D.M."/>
            <person name="Araujo J.P.A.Jr."/>
            <person name="Nakazato L."/>
            <person name="Bard E."/>
            <person name="Cabezas-Cruz A."/>
        </authorList>
    </citation>
    <scope>NUCLEOTIDE SEQUENCE [LARGE SCALE GENOMIC DNA]</scope>
    <source>
        <strain evidence="2 3">B11</strain>
    </source>
</reference>
<evidence type="ECO:0000256" key="1">
    <source>
        <dbReference type="SAM" id="Coils"/>
    </source>
</evidence>
<dbReference type="STRING" id="1242993.ehr_00597"/>
<accession>A0A4Q6IAR4</accession>